<dbReference type="Proteomes" id="UP000517712">
    <property type="component" value="Unassembled WGS sequence"/>
</dbReference>
<sequence>MNQTTPSLPRSIPFWTLFLASIASLGAGGWTVWSHASTMEATLLDGTATNVEVYVGQAWVTAGAALLAAGVIGVLLLLALTTMVTMRAKPVPSDRDDLEPAEHEDPSAARPSTTAPGESASDELSPDDQNGSSGSTATATKISVR</sequence>
<comment type="caution">
    <text evidence="3">The sequence shown here is derived from an EMBL/GenBank/DDBJ whole genome shotgun (WGS) entry which is preliminary data.</text>
</comment>
<feature type="region of interest" description="Disordered" evidence="1">
    <location>
        <begin position="90"/>
        <end position="145"/>
    </location>
</feature>
<accession>A0A7W9FCG3</accession>
<reference evidence="3 4" key="1">
    <citation type="submission" date="2020-08" db="EMBL/GenBank/DDBJ databases">
        <title>Sequencing the genomes of 1000 actinobacteria strains.</title>
        <authorList>
            <person name="Klenk H.-P."/>
        </authorList>
    </citation>
    <scope>NUCLEOTIDE SEQUENCE [LARGE SCALE GENOMIC DNA]</scope>
    <source>
        <strain evidence="3 4">DSM 24823</strain>
    </source>
</reference>
<feature type="transmembrane region" description="Helical" evidence="2">
    <location>
        <begin position="12"/>
        <end position="33"/>
    </location>
</feature>
<dbReference type="EMBL" id="JACHMU010000001">
    <property type="protein sequence ID" value="MBB5744341.1"/>
    <property type="molecule type" value="Genomic_DNA"/>
</dbReference>
<keyword evidence="2" id="KW-0472">Membrane</keyword>
<feature type="compositionally biased region" description="Basic and acidic residues" evidence="1">
    <location>
        <begin position="92"/>
        <end position="107"/>
    </location>
</feature>
<feature type="transmembrane region" description="Helical" evidence="2">
    <location>
        <begin position="53"/>
        <end position="80"/>
    </location>
</feature>
<feature type="compositionally biased region" description="Polar residues" evidence="1">
    <location>
        <begin position="127"/>
        <end position="145"/>
    </location>
</feature>
<keyword evidence="2" id="KW-1133">Transmembrane helix</keyword>
<organism evidence="3 4">
    <name type="scientific">Microbacterium ginsengiterrae</name>
    <dbReference type="NCBI Taxonomy" id="546115"/>
    <lineage>
        <taxon>Bacteria</taxon>
        <taxon>Bacillati</taxon>
        <taxon>Actinomycetota</taxon>
        <taxon>Actinomycetes</taxon>
        <taxon>Micrococcales</taxon>
        <taxon>Microbacteriaceae</taxon>
        <taxon>Microbacterium</taxon>
    </lineage>
</organism>
<evidence type="ECO:0000256" key="1">
    <source>
        <dbReference type="SAM" id="MobiDB-lite"/>
    </source>
</evidence>
<keyword evidence="4" id="KW-1185">Reference proteome</keyword>
<dbReference type="AlphaFoldDB" id="A0A7W9FCG3"/>
<proteinExistence type="predicted"/>
<keyword evidence="2" id="KW-0812">Transmembrane</keyword>
<dbReference type="RefSeq" id="WP_184284449.1">
    <property type="nucleotide sequence ID" value="NZ_BAAAPG010000001.1"/>
</dbReference>
<evidence type="ECO:0008006" key="5">
    <source>
        <dbReference type="Google" id="ProtNLM"/>
    </source>
</evidence>
<name>A0A7W9FCG3_9MICO</name>
<gene>
    <name evidence="3" type="ORF">HD600_002838</name>
</gene>
<evidence type="ECO:0000313" key="3">
    <source>
        <dbReference type="EMBL" id="MBB5744341.1"/>
    </source>
</evidence>
<evidence type="ECO:0000313" key="4">
    <source>
        <dbReference type="Proteomes" id="UP000517712"/>
    </source>
</evidence>
<evidence type="ECO:0000256" key="2">
    <source>
        <dbReference type="SAM" id="Phobius"/>
    </source>
</evidence>
<protein>
    <recommendedName>
        <fullName evidence="5">Dinucleotide-utilizing enzyme</fullName>
    </recommendedName>
</protein>